<evidence type="ECO:0000256" key="5">
    <source>
        <dbReference type="ARBA" id="ARBA00023157"/>
    </source>
</evidence>
<dbReference type="InterPro" id="IPR038010">
    <property type="entry name" value="YhfW_C"/>
</dbReference>
<evidence type="ECO:0000259" key="6">
    <source>
        <dbReference type="PROSITE" id="PS51296"/>
    </source>
</evidence>
<reference evidence="7 8" key="1">
    <citation type="submission" date="2021-05" db="EMBL/GenBank/DDBJ databases">
        <title>Biocontrol using Exiguobacterium acetylicum SI17 against litchi downy blight caused by Peronophythora litchii.</title>
        <authorList>
            <person name="Zheng L."/>
        </authorList>
    </citation>
    <scope>NUCLEOTIDE SEQUENCE [LARGE SCALE GENOMIC DNA]</scope>
    <source>
        <strain evidence="7 8">SI17</strain>
    </source>
</reference>
<evidence type="ECO:0000256" key="2">
    <source>
        <dbReference type="ARBA" id="ARBA00022723"/>
    </source>
</evidence>
<dbReference type="InterPro" id="IPR036188">
    <property type="entry name" value="FAD/NAD-bd_sf"/>
</dbReference>
<dbReference type="RefSeq" id="WP_214813290.1">
    <property type="nucleotide sequence ID" value="NZ_CP075897.1"/>
</dbReference>
<evidence type="ECO:0000256" key="3">
    <source>
        <dbReference type="ARBA" id="ARBA00023004"/>
    </source>
</evidence>
<protein>
    <submittedName>
        <fullName evidence="7">FAD-dependent oxidoreductase</fullName>
    </submittedName>
</protein>
<keyword evidence="2" id="KW-0479">Metal-binding</keyword>
<dbReference type="Pfam" id="PF01266">
    <property type="entry name" value="DAO"/>
    <property type="match status" value="1"/>
</dbReference>
<evidence type="ECO:0000256" key="1">
    <source>
        <dbReference type="ARBA" id="ARBA00022714"/>
    </source>
</evidence>
<gene>
    <name evidence="7" type="ORF">KKI46_14110</name>
</gene>
<dbReference type="GeneID" id="88812827"/>
<dbReference type="Pfam" id="PF00355">
    <property type="entry name" value="Rieske"/>
    <property type="match status" value="1"/>
</dbReference>
<dbReference type="SUPFAM" id="SSF51971">
    <property type="entry name" value="Nucleotide-binding domain"/>
    <property type="match status" value="1"/>
</dbReference>
<proteinExistence type="predicted"/>
<evidence type="ECO:0000256" key="4">
    <source>
        <dbReference type="ARBA" id="ARBA00023014"/>
    </source>
</evidence>
<dbReference type="PROSITE" id="PS51296">
    <property type="entry name" value="RIESKE"/>
    <property type="match status" value="1"/>
</dbReference>
<dbReference type="CDD" id="cd03477">
    <property type="entry name" value="Rieske_YhfW_C"/>
    <property type="match status" value="1"/>
</dbReference>
<dbReference type="PRINTS" id="PR00162">
    <property type="entry name" value="RIESKE"/>
</dbReference>
<dbReference type="EMBL" id="CP075897">
    <property type="protein sequence ID" value="QWB29709.1"/>
    <property type="molecule type" value="Genomic_DNA"/>
</dbReference>
<dbReference type="InterPro" id="IPR006076">
    <property type="entry name" value="FAD-dep_OxRdtase"/>
</dbReference>
<name>A0ABX8G8Y1_EXIAC</name>
<organism evidence="7 8">
    <name type="scientific">Exiguobacterium acetylicum</name>
    <name type="common">Brevibacterium acetylicum</name>
    <dbReference type="NCBI Taxonomy" id="41170"/>
    <lineage>
        <taxon>Bacteria</taxon>
        <taxon>Bacillati</taxon>
        <taxon>Bacillota</taxon>
        <taxon>Bacilli</taxon>
        <taxon>Bacillales</taxon>
        <taxon>Bacillales Family XII. Incertae Sedis</taxon>
        <taxon>Exiguobacterium</taxon>
    </lineage>
</organism>
<keyword evidence="3" id="KW-0408">Iron</keyword>
<dbReference type="PANTHER" id="PTHR13847">
    <property type="entry name" value="SARCOSINE DEHYDROGENASE-RELATED"/>
    <property type="match status" value="1"/>
</dbReference>
<dbReference type="PANTHER" id="PTHR13847:SF274">
    <property type="entry name" value="RIESKE 2FE-2S IRON-SULFUR PROTEIN YHFW-RELATED"/>
    <property type="match status" value="1"/>
</dbReference>
<keyword evidence="1" id="KW-0001">2Fe-2S</keyword>
<dbReference type="InterPro" id="IPR017941">
    <property type="entry name" value="Rieske_2Fe-2S"/>
</dbReference>
<dbReference type="InterPro" id="IPR036922">
    <property type="entry name" value="Rieske_2Fe-2S_sf"/>
</dbReference>
<evidence type="ECO:0000313" key="7">
    <source>
        <dbReference type="EMBL" id="QWB29709.1"/>
    </source>
</evidence>
<keyword evidence="8" id="KW-1185">Reference proteome</keyword>
<dbReference type="Gene3D" id="3.50.50.60">
    <property type="entry name" value="FAD/NAD(P)-binding domain"/>
    <property type="match status" value="1"/>
</dbReference>
<dbReference type="Gene3D" id="2.102.10.10">
    <property type="entry name" value="Rieske [2Fe-2S] iron-sulphur domain"/>
    <property type="match status" value="1"/>
</dbReference>
<dbReference type="Gene3D" id="3.30.9.10">
    <property type="entry name" value="D-Amino Acid Oxidase, subunit A, domain 2"/>
    <property type="match status" value="1"/>
</dbReference>
<feature type="domain" description="Rieske" evidence="6">
    <location>
        <begin position="424"/>
        <end position="508"/>
    </location>
</feature>
<keyword evidence="4" id="KW-0411">Iron-sulfur</keyword>
<evidence type="ECO:0000313" key="8">
    <source>
        <dbReference type="Proteomes" id="UP000679498"/>
    </source>
</evidence>
<dbReference type="Proteomes" id="UP000679498">
    <property type="component" value="Chromosome"/>
</dbReference>
<accession>A0ABX8G8Y1</accession>
<sequence>MPYLSGFPSSYWKQSAPATSYPALNQDAKHDVVVIGAGIAGLVTAMQLTERGYDVAVIEAGDVAAGTTGYTTAKVSSQHGLIYDTLIRTVGEESARLYYEANEEAITFLRHQVERLDIGCELETQDAYLYAATSKEQAMEREVRAYERLRLNGGEATEEVRSKLPYDVKRAVVLRNQAQFHPVKYLQGLAQQIVHQGGKVYEQTRAVSLESNRTPTVILENGHRIEAKKVVIATHFPFHDFKGLYFSKLEVHRSYIVSGQVDETFPDGMFMSADQPSRSLRHTRTEDGRLLGLFGGENHLSGHETETMQRYQHLADFARSEFHVESFEQFWSAQDLITLDKIPYIGQMTADDPNVFVATGFAKWGMTNGIAAGLLLSDLLTGTPNRFRHLFDPTRSKLKTKDATQFVKNNADVAIELVKGKLTKARRRADELQPDEGGLVTHHGKTVGGYRDSEGNLHLVSTTCTHMGCDTKWNEAERSWDCPCHGSRFGPTGEVLEGPAVNPLKSID</sequence>
<dbReference type="SUPFAM" id="SSF50022">
    <property type="entry name" value="ISP domain"/>
    <property type="match status" value="1"/>
</dbReference>
<keyword evidence="5" id="KW-1015">Disulfide bond</keyword>
<dbReference type="InterPro" id="IPR005805">
    <property type="entry name" value="Rieske_Fe-S_prot_C"/>
</dbReference>